<name>A0AB39YHX4_9ACTN</name>
<evidence type="ECO:0000313" key="1">
    <source>
        <dbReference type="EMBL" id="XDV69190.1"/>
    </source>
</evidence>
<dbReference type="EMBL" id="CP165727">
    <property type="protein sequence ID" value="XDV69190.1"/>
    <property type="molecule type" value="Genomic_DNA"/>
</dbReference>
<organism evidence="1">
    <name type="scientific">Streptomyces sp. R33</name>
    <dbReference type="NCBI Taxonomy" id="3238629"/>
    <lineage>
        <taxon>Bacteria</taxon>
        <taxon>Bacillati</taxon>
        <taxon>Actinomycetota</taxon>
        <taxon>Actinomycetes</taxon>
        <taxon>Kitasatosporales</taxon>
        <taxon>Streptomycetaceae</taxon>
        <taxon>Streptomyces</taxon>
    </lineage>
</organism>
<dbReference type="AlphaFoldDB" id="A0AB39YHX4"/>
<proteinExistence type="predicted"/>
<accession>A0AB39YHX4</accession>
<gene>
    <name evidence="1" type="ORF">AB5J51_00905</name>
</gene>
<reference evidence="1" key="1">
    <citation type="submission" date="2024-08" db="EMBL/GenBank/DDBJ databases">
        <authorList>
            <person name="Yu S.T."/>
        </authorList>
    </citation>
    <scope>NUCLEOTIDE SEQUENCE</scope>
    <source>
        <strain evidence="1">R33</strain>
    </source>
</reference>
<sequence>MAELTAGESGATVRRLTAPGAGPLAVLGEERVCKPYDCGGLVPVSWCTEHGEAVGPVKRQMYGRAGFKLLRKRVLLAS</sequence>
<dbReference type="RefSeq" id="WP_369776405.1">
    <property type="nucleotide sequence ID" value="NZ_CP165727.1"/>
</dbReference>
<protein>
    <submittedName>
        <fullName evidence="1">Uncharacterized protein</fullName>
    </submittedName>
</protein>